<evidence type="ECO:0000313" key="1">
    <source>
        <dbReference type="EMBL" id="ABG99269.1"/>
    </source>
</evidence>
<dbReference type="KEGG" id="rha:RHA1_ro08224"/>
<protein>
    <submittedName>
        <fullName evidence="1">Uncharacterized protein</fullName>
    </submittedName>
</protein>
<accession>Q0RZL7</accession>
<dbReference type="AlphaFoldDB" id="Q0RZL7"/>
<evidence type="ECO:0000313" key="2">
    <source>
        <dbReference type="Proteomes" id="UP000008710"/>
    </source>
</evidence>
<name>Q0RZL7_RHOJR</name>
<geneLocation type="plasmid" evidence="1 2">
    <name>pRHL1</name>
</geneLocation>
<dbReference type="EMBL" id="CP000432">
    <property type="protein sequence ID" value="ABG99269.1"/>
    <property type="molecule type" value="Genomic_DNA"/>
</dbReference>
<organism evidence="1 2">
    <name type="scientific">Rhodococcus jostii (strain RHA1)</name>
    <dbReference type="NCBI Taxonomy" id="101510"/>
    <lineage>
        <taxon>Bacteria</taxon>
        <taxon>Bacillati</taxon>
        <taxon>Actinomycetota</taxon>
        <taxon>Actinomycetes</taxon>
        <taxon>Mycobacteriales</taxon>
        <taxon>Nocardiaceae</taxon>
        <taxon>Rhodococcus</taxon>
    </lineage>
</organism>
<gene>
    <name evidence="1" type="ordered locus">RHA1_ro08224</name>
</gene>
<proteinExistence type="predicted"/>
<dbReference type="HOGENOM" id="CLU_2208012_0_0_11"/>
<dbReference type="Proteomes" id="UP000008710">
    <property type="component" value="Plasmid pRHL1"/>
</dbReference>
<reference evidence="2" key="1">
    <citation type="journal article" date="2006" name="Proc. Natl. Acad. Sci. U.S.A.">
        <title>The complete genome of Rhodococcus sp. RHA1 provides insights into a catabolic powerhouse.</title>
        <authorList>
            <person name="McLeod M.P."/>
            <person name="Warren R.L."/>
            <person name="Hsiao W.W.L."/>
            <person name="Araki N."/>
            <person name="Myhre M."/>
            <person name="Fernandes C."/>
            <person name="Miyazawa D."/>
            <person name="Wong W."/>
            <person name="Lillquist A.L."/>
            <person name="Wang D."/>
            <person name="Dosanjh M."/>
            <person name="Hara H."/>
            <person name="Petrescu A."/>
            <person name="Morin R.D."/>
            <person name="Yang G."/>
            <person name="Stott J.M."/>
            <person name="Schein J.E."/>
            <person name="Shin H."/>
            <person name="Smailus D."/>
            <person name="Siddiqui A.S."/>
            <person name="Marra M.A."/>
            <person name="Jones S.J.M."/>
            <person name="Holt R."/>
            <person name="Brinkman F.S.L."/>
            <person name="Miyauchi K."/>
            <person name="Fukuda M."/>
            <person name="Davies J.E."/>
            <person name="Mohn W.W."/>
            <person name="Eltis L.D."/>
        </authorList>
    </citation>
    <scope>NUCLEOTIDE SEQUENCE [LARGE SCALE GENOMIC DNA]</scope>
    <source>
        <strain evidence="2">RHA1</strain>
    </source>
</reference>
<sequence length="107" mass="11451">MAGCSRCGHATPVMRLVGQVISRQFIVVRRSWAGLAGSGPEACRRRAHCVLLNDRGRETHLACHRRSGGWVQLPLRFLDGTTCVAGGPGADRPLPRVLTSAMCSEAG</sequence>
<keyword evidence="1" id="KW-0614">Plasmid</keyword>